<evidence type="ECO:0000256" key="1">
    <source>
        <dbReference type="ARBA" id="ARBA00001938"/>
    </source>
</evidence>
<dbReference type="InterPro" id="IPR023213">
    <property type="entry name" value="CAT-like_dom_sf"/>
</dbReference>
<dbReference type="Gene3D" id="3.30.559.10">
    <property type="entry name" value="Chloramphenicol acetyltransferase-like domain"/>
    <property type="match status" value="1"/>
</dbReference>
<dbReference type="EMBL" id="JAWDIQ010000002">
    <property type="protein sequence ID" value="MDY0409604.1"/>
    <property type="molecule type" value="Genomic_DNA"/>
</dbReference>
<dbReference type="EC" id="2.3.1.-" evidence="6"/>
<keyword evidence="11" id="KW-1185">Reference proteome</keyword>
<evidence type="ECO:0000259" key="9">
    <source>
        <dbReference type="PROSITE" id="PS51826"/>
    </source>
</evidence>
<evidence type="ECO:0000313" key="11">
    <source>
        <dbReference type="Proteomes" id="UP001275315"/>
    </source>
</evidence>
<dbReference type="Pfam" id="PF00364">
    <property type="entry name" value="Biotin_lipoyl"/>
    <property type="match status" value="1"/>
</dbReference>
<comment type="similarity">
    <text evidence="2 6">Belongs to the 2-oxoacid dehydrogenase family.</text>
</comment>
<proteinExistence type="inferred from homology"/>
<dbReference type="InterPro" id="IPR050743">
    <property type="entry name" value="2-oxoacid_DH_E2_comp"/>
</dbReference>
<dbReference type="SUPFAM" id="SSF51230">
    <property type="entry name" value="Single hybrid motif"/>
    <property type="match status" value="1"/>
</dbReference>
<dbReference type="RefSeq" id="WP_320380397.1">
    <property type="nucleotide sequence ID" value="NZ_JAWDIQ010000002.1"/>
</dbReference>
<sequence length="425" mass="47628">MIEVKLHDIGEGMTEGEVVHYLIKEGDYVTTDQPLVEVQTDKMVAELPSPHAGVVKQIVIETGTIVDVGTTLLYIETEKAEQPVSSSDVKTKQKTVSPTSSPSPNTIKPIPIGAYKRILATPYTRKIARDHDIDIEQVTPTDPSGRVTEEDVYRFIHAKDNLTPQKQEQSVHTIETTSQIKTSQEKTKHTQMQPTQSETIPFRGIRKQIAKNMTKSLFTIPHVTHFDEIDMTELFILREQLKKDGVGVSVSAFLIKALVFALKDFPIFNAELDEEKHQILLKRNYHIGLATDTEKGLVVPVLHDADKKSITVIHDEGKQLTAQAKEGTLPYEQMQNSTFTMSNVGPLGSTAATPIIHYPETALIAFHKTKKMPVVNEHDEIVIRQMMTLSMSFDHRVADGATAIAFTNRLAQFIEHPYKLMLEMV</sequence>
<dbReference type="PROSITE" id="PS51826">
    <property type="entry name" value="PSBD"/>
    <property type="match status" value="1"/>
</dbReference>
<evidence type="ECO:0000256" key="6">
    <source>
        <dbReference type="RuleBase" id="RU003423"/>
    </source>
</evidence>
<dbReference type="InterPro" id="IPR004167">
    <property type="entry name" value="PSBD"/>
</dbReference>
<dbReference type="InterPro" id="IPR001078">
    <property type="entry name" value="2-oxoacid_DH_actylTfrase"/>
</dbReference>
<organism evidence="10 11">
    <name type="scientific">Paracerasibacillus soli</name>
    <dbReference type="NCBI Taxonomy" id="480284"/>
    <lineage>
        <taxon>Bacteria</taxon>
        <taxon>Bacillati</taxon>
        <taxon>Bacillota</taxon>
        <taxon>Bacilli</taxon>
        <taxon>Bacillales</taxon>
        <taxon>Bacillaceae</taxon>
        <taxon>Paracerasibacillus</taxon>
    </lineage>
</organism>
<feature type="compositionally biased region" description="Polar residues" evidence="7">
    <location>
        <begin position="164"/>
        <end position="182"/>
    </location>
</feature>
<feature type="domain" description="Lipoyl-binding" evidence="8">
    <location>
        <begin position="1"/>
        <end position="76"/>
    </location>
</feature>
<feature type="compositionally biased region" description="Polar residues" evidence="7">
    <location>
        <begin position="190"/>
        <end position="199"/>
    </location>
</feature>
<dbReference type="Pfam" id="PF00198">
    <property type="entry name" value="2-oxoacid_dh"/>
    <property type="match status" value="1"/>
</dbReference>
<dbReference type="SUPFAM" id="SSF47005">
    <property type="entry name" value="Peripheral subunit-binding domain of 2-oxo acid dehydrogenase complex"/>
    <property type="match status" value="1"/>
</dbReference>
<keyword evidence="5 6" id="KW-0012">Acyltransferase</keyword>
<keyword evidence="4 6" id="KW-0450">Lipoyl</keyword>
<reference evidence="10 11" key="1">
    <citation type="submission" date="2023-10" db="EMBL/GenBank/DDBJ databases">
        <title>Virgibacillus soli CC-YMP-6 genome.</title>
        <authorList>
            <person name="Miliotis G."/>
            <person name="Sengupta P."/>
            <person name="Hameed A."/>
            <person name="Chuvochina M."/>
            <person name="Mcdonagh F."/>
            <person name="Simpson A.C."/>
            <person name="Singh N.K."/>
            <person name="Rekha P.D."/>
            <person name="Raman K."/>
            <person name="Hugenholtz P."/>
            <person name="Venkateswaran K."/>
        </authorList>
    </citation>
    <scope>NUCLEOTIDE SEQUENCE [LARGE SCALE GENOMIC DNA]</scope>
    <source>
        <strain evidence="10 11">CC-YMP-6</strain>
    </source>
</reference>
<comment type="cofactor">
    <cofactor evidence="1 6">
        <name>(R)-lipoate</name>
        <dbReference type="ChEBI" id="CHEBI:83088"/>
    </cofactor>
</comment>
<gene>
    <name evidence="10" type="ORF">RWD45_14790</name>
</gene>
<comment type="caution">
    <text evidence="10">The sequence shown here is derived from an EMBL/GenBank/DDBJ whole genome shotgun (WGS) entry which is preliminary data.</text>
</comment>
<evidence type="ECO:0000256" key="2">
    <source>
        <dbReference type="ARBA" id="ARBA00007317"/>
    </source>
</evidence>
<dbReference type="InterPro" id="IPR036625">
    <property type="entry name" value="E3-bd_dom_sf"/>
</dbReference>
<dbReference type="PROSITE" id="PS50968">
    <property type="entry name" value="BIOTINYL_LIPOYL"/>
    <property type="match status" value="1"/>
</dbReference>
<dbReference type="InterPro" id="IPR011053">
    <property type="entry name" value="Single_hybrid_motif"/>
</dbReference>
<dbReference type="Gene3D" id="2.40.50.100">
    <property type="match status" value="1"/>
</dbReference>
<evidence type="ECO:0000259" key="8">
    <source>
        <dbReference type="PROSITE" id="PS50968"/>
    </source>
</evidence>
<dbReference type="Proteomes" id="UP001275315">
    <property type="component" value="Unassembled WGS sequence"/>
</dbReference>
<keyword evidence="3 6" id="KW-0808">Transferase</keyword>
<dbReference type="GO" id="GO:0016746">
    <property type="term" value="F:acyltransferase activity"/>
    <property type="evidence" value="ECO:0007669"/>
    <property type="project" value="UniProtKB-KW"/>
</dbReference>
<feature type="region of interest" description="Disordered" evidence="7">
    <location>
        <begin position="79"/>
        <end position="109"/>
    </location>
</feature>
<dbReference type="CDD" id="cd06849">
    <property type="entry name" value="lipoyl_domain"/>
    <property type="match status" value="1"/>
</dbReference>
<dbReference type="SUPFAM" id="SSF52777">
    <property type="entry name" value="CoA-dependent acyltransferases"/>
    <property type="match status" value="1"/>
</dbReference>
<dbReference type="Pfam" id="PF02817">
    <property type="entry name" value="E3_binding"/>
    <property type="match status" value="1"/>
</dbReference>
<evidence type="ECO:0000256" key="5">
    <source>
        <dbReference type="ARBA" id="ARBA00023315"/>
    </source>
</evidence>
<evidence type="ECO:0000256" key="4">
    <source>
        <dbReference type="ARBA" id="ARBA00022823"/>
    </source>
</evidence>
<dbReference type="PANTHER" id="PTHR43178">
    <property type="entry name" value="DIHYDROLIPOAMIDE ACETYLTRANSFERASE COMPONENT OF PYRUVATE DEHYDROGENASE COMPLEX"/>
    <property type="match status" value="1"/>
</dbReference>
<evidence type="ECO:0000313" key="10">
    <source>
        <dbReference type="EMBL" id="MDY0409604.1"/>
    </source>
</evidence>
<dbReference type="InterPro" id="IPR000089">
    <property type="entry name" value="Biotin_lipoyl"/>
</dbReference>
<accession>A0ABU5CUW2</accession>
<feature type="region of interest" description="Disordered" evidence="7">
    <location>
        <begin position="164"/>
        <end position="199"/>
    </location>
</feature>
<protein>
    <recommendedName>
        <fullName evidence="6">Dihydrolipoamide acetyltransferase component of pyruvate dehydrogenase complex</fullName>
        <ecNumber evidence="6">2.3.1.-</ecNumber>
    </recommendedName>
</protein>
<evidence type="ECO:0000256" key="3">
    <source>
        <dbReference type="ARBA" id="ARBA00022679"/>
    </source>
</evidence>
<evidence type="ECO:0000256" key="7">
    <source>
        <dbReference type="SAM" id="MobiDB-lite"/>
    </source>
</evidence>
<name>A0ABU5CUW2_9BACI</name>
<dbReference type="PANTHER" id="PTHR43178:SF5">
    <property type="entry name" value="LIPOAMIDE ACYLTRANSFERASE COMPONENT OF BRANCHED-CHAIN ALPHA-KETO ACID DEHYDROGENASE COMPLEX, MITOCHONDRIAL"/>
    <property type="match status" value="1"/>
</dbReference>
<feature type="compositionally biased region" description="Low complexity" evidence="7">
    <location>
        <begin position="94"/>
        <end position="109"/>
    </location>
</feature>
<feature type="domain" description="Peripheral subunit-binding (PSBD)" evidence="9">
    <location>
        <begin position="119"/>
        <end position="156"/>
    </location>
</feature>
<dbReference type="Gene3D" id="4.10.320.10">
    <property type="entry name" value="E3-binding domain"/>
    <property type="match status" value="1"/>
</dbReference>